<evidence type="ECO:0000313" key="9">
    <source>
        <dbReference type="Proteomes" id="UP001178148"/>
    </source>
</evidence>
<dbReference type="GO" id="GO:0034599">
    <property type="term" value="P:cellular response to oxidative stress"/>
    <property type="evidence" value="ECO:0007669"/>
    <property type="project" value="TreeGrafter"/>
</dbReference>
<comment type="caution">
    <text evidence="8">The sequence shown here is derived from an EMBL/GenBank/DDBJ whole genome shotgun (WGS) entry which is preliminary data.</text>
</comment>
<name>A0AA90SDB2_9GAMM</name>
<dbReference type="NCBIfam" id="TIGR02181">
    <property type="entry name" value="GRX_bact"/>
    <property type="match status" value="1"/>
</dbReference>
<keyword evidence="6" id="KW-0963">Cytoplasm</keyword>
<dbReference type="PRINTS" id="PR00160">
    <property type="entry name" value="GLUTAREDOXIN"/>
</dbReference>
<keyword evidence="5 6" id="KW-0676">Redox-active center</keyword>
<evidence type="ECO:0000256" key="3">
    <source>
        <dbReference type="ARBA" id="ARBA00022982"/>
    </source>
</evidence>
<evidence type="ECO:0000313" key="8">
    <source>
        <dbReference type="EMBL" id="MDP0589092.1"/>
    </source>
</evidence>
<dbReference type="PROSITE" id="PS51354">
    <property type="entry name" value="GLUTAREDOXIN_2"/>
    <property type="match status" value="1"/>
</dbReference>
<dbReference type="EMBL" id="JASXSV010000010">
    <property type="protein sequence ID" value="MDP0589092.1"/>
    <property type="molecule type" value="Genomic_DNA"/>
</dbReference>
<comment type="similarity">
    <text evidence="1 6">Belongs to the glutaredoxin family.</text>
</comment>
<evidence type="ECO:0000256" key="2">
    <source>
        <dbReference type="ARBA" id="ARBA00022448"/>
    </source>
</evidence>
<dbReference type="Pfam" id="PF00462">
    <property type="entry name" value="Glutaredoxin"/>
    <property type="match status" value="1"/>
</dbReference>
<keyword evidence="2 6" id="KW-0813">Transport</keyword>
<comment type="function">
    <text evidence="6">Has a glutathione-disulfide oxidoreductase activity in the presence of NADPH and glutathione reductase. Reduces low molecular weight disulfides and proteins.</text>
</comment>
<dbReference type="InterPro" id="IPR036249">
    <property type="entry name" value="Thioredoxin-like_sf"/>
</dbReference>
<dbReference type="PANTHER" id="PTHR45694:SF18">
    <property type="entry name" value="GLUTAREDOXIN-1-RELATED"/>
    <property type="match status" value="1"/>
</dbReference>
<keyword evidence="9" id="KW-1185">Reference proteome</keyword>
<dbReference type="SUPFAM" id="SSF52833">
    <property type="entry name" value="Thioredoxin-like"/>
    <property type="match status" value="1"/>
</dbReference>
<dbReference type="CDD" id="cd03418">
    <property type="entry name" value="GRX_GRXb_1_3_like"/>
    <property type="match status" value="1"/>
</dbReference>
<accession>A0AA90SDB2</accession>
<keyword evidence="3 6" id="KW-0249">Electron transport</keyword>
<dbReference type="PROSITE" id="PS00195">
    <property type="entry name" value="GLUTAREDOXIN_1"/>
    <property type="match status" value="1"/>
</dbReference>
<reference evidence="8 9" key="1">
    <citation type="journal article" date="2023" name="bioRxiv">
        <title>An intranuclear bacterial parasite of deep-sea mussels expresses apoptosis inhibitors acquired from its host.</title>
        <authorList>
            <person name="Gonzalez Porras M.A."/>
            <person name="Assie A."/>
            <person name="Tietjen M."/>
            <person name="Violette M."/>
            <person name="Kleiner M."/>
            <person name="Gruber-Vodicka H."/>
            <person name="Dubilier N."/>
            <person name="Leisch N."/>
        </authorList>
    </citation>
    <scope>NUCLEOTIDE SEQUENCE [LARGE SCALE GENOMIC DNA]</scope>
    <source>
        <strain evidence="8">IAP13</strain>
    </source>
</reference>
<evidence type="ECO:0000256" key="6">
    <source>
        <dbReference type="RuleBase" id="RU364065"/>
    </source>
</evidence>
<sequence>MKKVTLYTSSLCPFCIRALQLLDNKDVIYQNISVDGDPGIRQAMTEKAGRHTVPQIWIGDLHVGGCNELFALESEGQLENLLKS</sequence>
<dbReference type="GO" id="GO:0045454">
    <property type="term" value="P:cell redox homeostasis"/>
    <property type="evidence" value="ECO:0007669"/>
    <property type="project" value="InterPro"/>
</dbReference>
<dbReference type="Proteomes" id="UP001178148">
    <property type="component" value="Unassembled WGS sequence"/>
</dbReference>
<dbReference type="AlphaFoldDB" id="A0AA90SDB2"/>
<organism evidence="8 9">
    <name type="scientific">Candidatus Endonucleibacter bathymodioli</name>
    <dbReference type="NCBI Taxonomy" id="539814"/>
    <lineage>
        <taxon>Bacteria</taxon>
        <taxon>Pseudomonadati</taxon>
        <taxon>Pseudomonadota</taxon>
        <taxon>Gammaproteobacteria</taxon>
        <taxon>Oceanospirillales</taxon>
        <taxon>Endozoicomonadaceae</taxon>
        <taxon>Candidatus Endonucleibacter</taxon>
    </lineage>
</organism>
<dbReference type="GO" id="GO:0015038">
    <property type="term" value="F:glutathione disulfide oxidoreductase activity"/>
    <property type="evidence" value="ECO:0007669"/>
    <property type="project" value="UniProtKB-UniRule"/>
</dbReference>
<evidence type="ECO:0000256" key="4">
    <source>
        <dbReference type="ARBA" id="ARBA00023157"/>
    </source>
</evidence>
<dbReference type="InterPro" id="IPR014025">
    <property type="entry name" value="Glutaredoxin_subgr"/>
</dbReference>
<evidence type="ECO:0000256" key="1">
    <source>
        <dbReference type="ARBA" id="ARBA00007787"/>
    </source>
</evidence>
<gene>
    <name evidence="8" type="primary">grxC</name>
    <name evidence="8" type="ORF">QS748_07795</name>
</gene>
<feature type="domain" description="Glutaredoxin" evidence="7">
    <location>
        <begin position="4"/>
        <end position="63"/>
    </location>
</feature>
<dbReference type="GO" id="GO:0005737">
    <property type="term" value="C:cytoplasm"/>
    <property type="evidence" value="ECO:0007669"/>
    <property type="project" value="TreeGrafter"/>
</dbReference>
<dbReference type="InterPro" id="IPR011767">
    <property type="entry name" value="GLR_AS"/>
</dbReference>
<evidence type="ECO:0000256" key="5">
    <source>
        <dbReference type="ARBA" id="ARBA00023284"/>
    </source>
</evidence>
<dbReference type="InterPro" id="IPR011900">
    <property type="entry name" value="GRX_bact"/>
</dbReference>
<keyword evidence="4" id="KW-1015">Disulfide bond</keyword>
<protein>
    <recommendedName>
        <fullName evidence="6">Glutaredoxin</fullName>
    </recommendedName>
</protein>
<proteinExistence type="inferred from homology"/>
<dbReference type="InterPro" id="IPR002109">
    <property type="entry name" value="Glutaredoxin"/>
</dbReference>
<dbReference type="Gene3D" id="3.40.30.10">
    <property type="entry name" value="Glutaredoxin"/>
    <property type="match status" value="1"/>
</dbReference>
<evidence type="ECO:0000259" key="7">
    <source>
        <dbReference type="Pfam" id="PF00462"/>
    </source>
</evidence>
<dbReference type="PANTHER" id="PTHR45694">
    <property type="entry name" value="GLUTAREDOXIN 2"/>
    <property type="match status" value="1"/>
</dbReference>